<feature type="transmembrane region" description="Helical" evidence="9">
    <location>
        <begin position="75"/>
        <end position="95"/>
    </location>
</feature>
<evidence type="ECO:0000256" key="6">
    <source>
        <dbReference type="ARBA" id="ARBA00022989"/>
    </source>
</evidence>
<dbReference type="Pfam" id="PF02378">
    <property type="entry name" value="PTS_EIIC"/>
    <property type="match status" value="1"/>
</dbReference>
<dbReference type="EMBL" id="VNHC01000002">
    <property type="protein sequence ID" value="TVV26544.1"/>
    <property type="molecule type" value="Genomic_DNA"/>
</dbReference>
<evidence type="ECO:0000256" key="9">
    <source>
        <dbReference type="SAM" id="Phobius"/>
    </source>
</evidence>
<feature type="transmembrane region" description="Helical" evidence="9">
    <location>
        <begin position="426"/>
        <end position="449"/>
    </location>
</feature>
<organism evidence="12 15">
    <name type="scientific">Weissella cibaria</name>
    <dbReference type="NCBI Taxonomy" id="137591"/>
    <lineage>
        <taxon>Bacteria</taxon>
        <taxon>Bacillati</taxon>
        <taxon>Bacillota</taxon>
        <taxon>Bacilli</taxon>
        <taxon>Lactobacillales</taxon>
        <taxon>Lactobacillaceae</taxon>
        <taxon>Weissella</taxon>
    </lineage>
</organism>
<name>A0A0D1K9A2_9LACO</name>
<dbReference type="EMBL" id="CP020928">
    <property type="protein sequence ID" value="AWF94568.1"/>
    <property type="molecule type" value="Genomic_DNA"/>
</dbReference>
<keyword evidence="15" id="KW-1185">Reference proteome</keyword>
<dbReference type="InterPro" id="IPR051088">
    <property type="entry name" value="PTS_Sugar-EIIC/EIIB"/>
</dbReference>
<evidence type="ECO:0000313" key="17">
    <source>
        <dbReference type="Proteomes" id="UP000244870"/>
    </source>
</evidence>
<evidence type="ECO:0000313" key="11">
    <source>
        <dbReference type="EMBL" id="AWF94568.1"/>
    </source>
</evidence>
<comment type="subcellular location">
    <subcellularLocation>
        <location evidence="1">Cell membrane</location>
        <topology evidence="1">Multi-pass membrane protein</topology>
    </subcellularLocation>
</comment>
<dbReference type="InterPro" id="IPR003352">
    <property type="entry name" value="PTS_EIIC"/>
</dbReference>
<feature type="transmembrane region" description="Helical" evidence="9">
    <location>
        <begin position="102"/>
        <end position="122"/>
    </location>
</feature>
<accession>A0A0D1K9A2</accession>
<evidence type="ECO:0000313" key="13">
    <source>
        <dbReference type="EMBL" id="OSP89510.1"/>
    </source>
</evidence>
<dbReference type="STRING" id="137591.AO080_01335"/>
<reference evidence="12 15" key="1">
    <citation type="journal article" date="2015" name="Microbiology (Mosc.)">
        <title>Genomics of the Weissella cibaria species with an examination of its metabolic traits.</title>
        <authorList>
            <person name="Lynch K.M."/>
            <person name="Lucid A."/>
            <person name="Arendt E.K."/>
            <person name="Sleator R.D."/>
            <person name="Lucey B."/>
            <person name="Coffey A."/>
        </authorList>
    </citation>
    <scope>NUCLEOTIDE SEQUENCE [LARGE SCALE GENOMIC DNA]</scope>
    <source>
        <strain evidence="12 15">MG1</strain>
    </source>
</reference>
<dbReference type="GO" id="GO:0005886">
    <property type="term" value="C:plasma membrane"/>
    <property type="evidence" value="ECO:0007669"/>
    <property type="project" value="UniProtKB-SubCell"/>
</dbReference>
<feature type="transmembrane region" description="Helical" evidence="9">
    <location>
        <begin position="382"/>
        <end position="406"/>
    </location>
</feature>
<dbReference type="PANTHER" id="PTHR33989">
    <property type="match status" value="1"/>
</dbReference>
<dbReference type="GO" id="GO:1901264">
    <property type="term" value="P:carbohydrate derivative transport"/>
    <property type="evidence" value="ECO:0007669"/>
    <property type="project" value="TreeGrafter"/>
</dbReference>
<dbReference type="RefSeq" id="WP_043710929.1">
    <property type="nucleotide sequence ID" value="NZ_CABJFA010000006.1"/>
</dbReference>
<keyword evidence="3 8" id="KW-1003">Cell membrane</keyword>
<dbReference type="PIRSF" id="PIRSF006351">
    <property type="entry name" value="PTS_EIIC-Cellobiose"/>
    <property type="match status" value="1"/>
</dbReference>
<dbReference type="GO" id="GO:0008982">
    <property type="term" value="F:protein-N(PI)-phosphohistidine-sugar phosphotransferase activity"/>
    <property type="evidence" value="ECO:0007669"/>
    <property type="project" value="UniProtKB-UniRule"/>
</dbReference>
<dbReference type="Proteomes" id="UP000320012">
    <property type="component" value="Unassembled WGS sequence"/>
</dbReference>
<dbReference type="PANTHER" id="PTHR33989:SF4">
    <property type="entry name" value="PTS SYSTEM N,N'-DIACETYLCHITOBIOSE-SPECIFIC EIIC COMPONENT"/>
    <property type="match status" value="1"/>
</dbReference>
<keyword evidence="2 8" id="KW-0813">Transport</keyword>
<keyword evidence="5 9" id="KW-0812">Transmembrane</keyword>
<dbReference type="PATRIC" id="fig|137591.25.peg.668"/>
<dbReference type="InterPro" id="IPR004501">
    <property type="entry name" value="PTS_EIIC_3"/>
</dbReference>
<keyword evidence="7 8" id="KW-0472">Membrane</keyword>
<evidence type="ECO:0000313" key="18">
    <source>
        <dbReference type="Proteomes" id="UP000320012"/>
    </source>
</evidence>
<dbReference type="AlphaFoldDB" id="A0A0D1K9A2"/>
<feature type="transmembrane region" description="Helical" evidence="9">
    <location>
        <begin position="169"/>
        <end position="194"/>
    </location>
</feature>
<reference evidence="14 18" key="4">
    <citation type="submission" date="2019-07" db="EMBL/GenBank/DDBJ databases">
        <title>Genome sequence of Weissella cibaria GK1.</title>
        <authorList>
            <person name="Choi H.-J."/>
        </authorList>
    </citation>
    <scope>NUCLEOTIDE SEQUENCE [LARGE SCALE GENOMIC DNA]</scope>
    <source>
        <strain evidence="14 18">GK1</strain>
    </source>
</reference>
<dbReference type="Proteomes" id="UP000032287">
    <property type="component" value="Unassembled WGS sequence"/>
</dbReference>
<proteinExistence type="predicted"/>
<dbReference type="EMBL" id="NDXJ01000008">
    <property type="protein sequence ID" value="OSP89510.1"/>
    <property type="molecule type" value="Genomic_DNA"/>
</dbReference>
<evidence type="ECO:0000313" key="12">
    <source>
        <dbReference type="EMBL" id="KIU21614.1"/>
    </source>
</evidence>
<reference evidence="11 17" key="3">
    <citation type="submission" date="2017-04" db="EMBL/GenBank/DDBJ databases">
        <title>Weissella cibaria strain m2 complete genome.</title>
        <authorList>
            <person name="Pan Q."/>
            <person name="Tan M."/>
            <person name="Yao F."/>
            <person name="Su S."/>
        </authorList>
    </citation>
    <scope>NUCLEOTIDE SEQUENCE [LARGE SCALE GENOMIC DNA]</scope>
    <source>
        <strain evidence="11 17">M2</strain>
    </source>
</reference>
<evidence type="ECO:0000256" key="3">
    <source>
        <dbReference type="ARBA" id="ARBA00022475"/>
    </source>
</evidence>
<dbReference type="GO" id="GO:0009401">
    <property type="term" value="P:phosphoenolpyruvate-dependent sugar phosphotransferase system"/>
    <property type="evidence" value="ECO:0007669"/>
    <property type="project" value="InterPro"/>
</dbReference>
<dbReference type="Proteomes" id="UP000244870">
    <property type="component" value="Chromosome"/>
</dbReference>
<reference evidence="13 16" key="2">
    <citation type="submission" date="2017-04" db="EMBL/GenBank/DDBJ databases">
        <title>The genome sequence of Weissella cibaria isolated from wild Drosophila.</title>
        <authorList>
            <person name="Ricks N.J."/>
            <person name="Carroll C."/>
            <person name="Walters A."/>
            <person name="Newell P.D."/>
            <person name="Chaston J.M."/>
        </authorList>
    </citation>
    <scope>NUCLEOTIDE SEQUENCE [LARGE SCALE GENOMIC DNA]</scope>
    <source>
        <strain evidence="13 16">DmW_103</strain>
    </source>
</reference>
<protein>
    <recommendedName>
        <fullName evidence="8">Permease IIC component</fullName>
    </recommendedName>
</protein>
<dbReference type="InterPro" id="IPR004796">
    <property type="entry name" value="PTS_IIC_cello"/>
</dbReference>
<dbReference type="OrthoDB" id="1550290at2"/>
<feature type="domain" description="PTS EIIC type-3" evidence="10">
    <location>
        <begin position="10"/>
        <end position="451"/>
    </location>
</feature>
<comment type="function">
    <text evidence="8">The phosphoenolpyruvate-dependent sugar phosphotransferase system (PTS), a major carbohydrate active -transport system, catalyzes the phosphorylation of incoming sugar substrates concomitant with their translocation across the cell membrane.</text>
</comment>
<feature type="transmembrane region" description="Helical" evidence="9">
    <location>
        <begin position="327"/>
        <end position="347"/>
    </location>
</feature>
<evidence type="ECO:0000313" key="15">
    <source>
        <dbReference type="Proteomes" id="UP000032287"/>
    </source>
</evidence>
<evidence type="ECO:0000256" key="1">
    <source>
        <dbReference type="ARBA" id="ARBA00004651"/>
    </source>
</evidence>
<dbReference type="NCBIfam" id="TIGR00410">
    <property type="entry name" value="lacE"/>
    <property type="match status" value="1"/>
</dbReference>
<gene>
    <name evidence="12" type="primary">licC_1</name>
    <name evidence="11" type="ORF">B6254_0121</name>
    <name evidence="13" type="ORF">B9D04_06230</name>
    <name evidence="14" type="ORF">FO435_00795</name>
    <name evidence="12" type="ORF">QX99_00695</name>
</gene>
<evidence type="ECO:0000256" key="7">
    <source>
        <dbReference type="ARBA" id="ARBA00023136"/>
    </source>
</evidence>
<evidence type="ECO:0000256" key="4">
    <source>
        <dbReference type="ARBA" id="ARBA00022597"/>
    </source>
</evidence>
<feature type="transmembrane region" description="Helical" evidence="9">
    <location>
        <begin position="215"/>
        <end position="238"/>
    </location>
</feature>
<dbReference type="Proteomes" id="UP000193588">
    <property type="component" value="Unassembled WGS sequence"/>
</dbReference>
<evidence type="ECO:0000256" key="2">
    <source>
        <dbReference type="ARBA" id="ARBA00022448"/>
    </source>
</evidence>
<evidence type="ECO:0000256" key="8">
    <source>
        <dbReference type="PIRNR" id="PIRNR006351"/>
    </source>
</evidence>
<evidence type="ECO:0000313" key="14">
    <source>
        <dbReference type="EMBL" id="TVV26544.1"/>
    </source>
</evidence>
<evidence type="ECO:0000259" key="10">
    <source>
        <dbReference type="PROSITE" id="PS51105"/>
    </source>
</evidence>
<dbReference type="eggNOG" id="COG1455">
    <property type="taxonomic scope" value="Bacteria"/>
</dbReference>
<feature type="transmembrane region" description="Helical" evidence="9">
    <location>
        <begin position="258"/>
        <end position="278"/>
    </location>
</feature>
<dbReference type="EMBL" id="JWHU01000007">
    <property type="protein sequence ID" value="KIU21614.1"/>
    <property type="molecule type" value="Genomic_DNA"/>
</dbReference>
<evidence type="ECO:0000256" key="5">
    <source>
        <dbReference type="ARBA" id="ARBA00022692"/>
    </source>
</evidence>
<dbReference type="KEGG" id="wcb:AO080_01335"/>
<sequence length="472" mass="50484">MDNVGRGNWVSEKLLPPIMKVVNTKAMNALKDGMVYSLPFIIIGSIFLILSNIPYKPVAQALTDSGWSAIFTQAYTTSFGIMAVWAVVGIAYVYVRNEGFEALPAGLTSLAIFLGLQSLQVASPLSAAMGKAGSGVGSLSGTQVAEHIDKLPHALQTFLTSPVTGAINITWLGGQGMIAAILIGIFVGWGYSAMLRAGWKITLPEQVPANVANQFTAMIPAGVLITVAMFIYAFFSFIVKEDLLQTIYTLIQTPLQGLSDSFGGALIIAFLVPFFWFFGVHGGLIMGAITTGLLVPNTFDNAALYHAGKLSLANGAHIVTNEFYNNFINLTGSGITIGLVIFTLVAARSVQLKSLGKIEAVPGLFNINEPFLFGLPLVLNPFLAIPFFLTPVLVAASTYLVIYFGIVPPLNGVAAPWTTPPIISGFLIGGWKMAVWQAVVLVMSAAIYWPFAKKYDKMLLTQEQEAEAAENA</sequence>
<feature type="transmembrane region" description="Helical" evidence="9">
    <location>
        <begin position="35"/>
        <end position="55"/>
    </location>
</feature>
<evidence type="ECO:0000313" key="16">
    <source>
        <dbReference type="Proteomes" id="UP000193588"/>
    </source>
</evidence>
<keyword evidence="6 9" id="KW-1133">Transmembrane helix</keyword>
<keyword evidence="4 8" id="KW-0762">Sugar transport</keyword>
<dbReference type="PROSITE" id="PS51105">
    <property type="entry name" value="PTS_EIIC_TYPE_3"/>
    <property type="match status" value="1"/>
</dbReference>